<reference evidence="1" key="1">
    <citation type="submission" date="2023-04" db="EMBL/GenBank/DDBJ databases">
        <title>Aspergillus oryzae NBRC 4228.</title>
        <authorList>
            <person name="Ichikawa N."/>
            <person name="Sato H."/>
            <person name="Tonouchi N."/>
        </authorList>
    </citation>
    <scope>NUCLEOTIDE SEQUENCE</scope>
    <source>
        <strain evidence="1">NBRC 4228</strain>
    </source>
</reference>
<name>A0AAN5BYY9_ASPOZ</name>
<evidence type="ECO:0000313" key="2">
    <source>
        <dbReference type="Proteomes" id="UP001165205"/>
    </source>
</evidence>
<gene>
    <name evidence="1" type="ORF">Aory04_000816000</name>
</gene>
<organism evidence="1 2">
    <name type="scientific">Aspergillus oryzae</name>
    <name type="common">Yellow koji mold</name>
    <dbReference type="NCBI Taxonomy" id="5062"/>
    <lineage>
        <taxon>Eukaryota</taxon>
        <taxon>Fungi</taxon>
        <taxon>Dikarya</taxon>
        <taxon>Ascomycota</taxon>
        <taxon>Pezizomycotina</taxon>
        <taxon>Eurotiomycetes</taxon>
        <taxon>Eurotiomycetidae</taxon>
        <taxon>Eurotiales</taxon>
        <taxon>Aspergillaceae</taxon>
        <taxon>Aspergillus</taxon>
        <taxon>Aspergillus subgen. Circumdati</taxon>
    </lineage>
</organism>
<dbReference type="EMBL" id="BSYA01000100">
    <property type="protein sequence ID" value="GMG32426.1"/>
    <property type="molecule type" value="Genomic_DNA"/>
</dbReference>
<accession>A0AAN5BYY9</accession>
<protein>
    <submittedName>
        <fullName evidence="1">Unnamed protein product</fullName>
    </submittedName>
</protein>
<comment type="caution">
    <text evidence="1">The sequence shown here is derived from an EMBL/GenBank/DDBJ whole genome shotgun (WGS) entry which is preliminary data.</text>
</comment>
<evidence type="ECO:0000313" key="1">
    <source>
        <dbReference type="EMBL" id="GMG32426.1"/>
    </source>
</evidence>
<dbReference type="AlphaFoldDB" id="A0AAN5BYY9"/>
<sequence>MIHSLTTTSGIEWTARNVTTMRHSLSSFCHSFKLVLMLSLIEARFRLSMMSTMSNMTEASESEWFSQPQRRNSWSGTTPDGVKGILDIVVN</sequence>
<proteinExistence type="predicted"/>
<dbReference type="Proteomes" id="UP001165205">
    <property type="component" value="Unassembled WGS sequence"/>
</dbReference>